<gene>
    <name evidence="9" type="ORF">AV656_05200</name>
</gene>
<feature type="compositionally biased region" description="Basic and acidic residues" evidence="6">
    <location>
        <begin position="222"/>
        <end position="238"/>
    </location>
</feature>
<dbReference type="EMBL" id="LQNT01000009">
    <property type="protein sequence ID" value="KZE38315.1"/>
    <property type="molecule type" value="Genomic_DNA"/>
</dbReference>
<dbReference type="RefSeq" id="WP_063179669.1">
    <property type="nucleotide sequence ID" value="NZ_LQNT01000009.1"/>
</dbReference>
<feature type="compositionally biased region" description="Basic and acidic residues" evidence="6">
    <location>
        <begin position="353"/>
        <end position="362"/>
    </location>
</feature>
<dbReference type="GO" id="GO:0005886">
    <property type="term" value="C:plasma membrane"/>
    <property type="evidence" value="ECO:0007669"/>
    <property type="project" value="UniProtKB-SubCell"/>
</dbReference>
<keyword evidence="4 7" id="KW-1133">Transmembrane helix</keyword>
<feature type="compositionally biased region" description="Low complexity" evidence="6">
    <location>
        <begin position="366"/>
        <end position="381"/>
    </location>
</feature>
<evidence type="ECO:0000256" key="6">
    <source>
        <dbReference type="SAM" id="MobiDB-lite"/>
    </source>
</evidence>
<reference evidence="9 10" key="1">
    <citation type="submission" date="2016-01" db="EMBL/GenBank/DDBJ databases">
        <title>Whole genome sequencing of Bhargavaea cecembensis T14.</title>
        <authorList>
            <person name="Hong K.W."/>
        </authorList>
    </citation>
    <scope>NUCLEOTIDE SEQUENCE [LARGE SCALE GENOMIC DNA]</scope>
    <source>
        <strain evidence="9 10">T14</strain>
    </source>
</reference>
<dbReference type="Pfam" id="PF23750">
    <property type="entry name" value="RsgI_M"/>
    <property type="match status" value="1"/>
</dbReference>
<evidence type="ECO:0000256" key="5">
    <source>
        <dbReference type="ARBA" id="ARBA00023136"/>
    </source>
</evidence>
<evidence type="ECO:0000256" key="4">
    <source>
        <dbReference type="ARBA" id="ARBA00022989"/>
    </source>
</evidence>
<dbReference type="InterPro" id="IPR024449">
    <property type="entry name" value="Anti-sigma_RsgI_N"/>
</dbReference>
<dbReference type="AlphaFoldDB" id="A0A165GZS1"/>
<dbReference type="OrthoDB" id="9800626at2"/>
<organism evidence="9 10">
    <name type="scientific">Bhargavaea cecembensis</name>
    <dbReference type="NCBI Taxonomy" id="394098"/>
    <lineage>
        <taxon>Bacteria</taxon>
        <taxon>Bacillati</taxon>
        <taxon>Bacillota</taxon>
        <taxon>Bacilli</taxon>
        <taxon>Bacillales</taxon>
        <taxon>Caryophanaceae</taxon>
        <taxon>Bhargavaea</taxon>
    </lineage>
</organism>
<keyword evidence="2" id="KW-1003">Cell membrane</keyword>
<evidence type="ECO:0000256" key="7">
    <source>
        <dbReference type="SAM" id="Phobius"/>
    </source>
</evidence>
<name>A0A165GZS1_9BACL</name>
<feature type="transmembrane region" description="Helical" evidence="7">
    <location>
        <begin position="59"/>
        <end position="80"/>
    </location>
</feature>
<proteinExistence type="predicted"/>
<evidence type="ECO:0000256" key="2">
    <source>
        <dbReference type="ARBA" id="ARBA00022475"/>
    </source>
</evidence>
<evidence type="ECO:0000313" key="9">
    <source>
        <dbReference type="EMBL" id="KZE38315.1"/>
    </source>
</evidence>
<keyword evidence="5 7" id="KW-0472">Membrane</keyword>
<comment type="caution">
    <text evidence="9">The sequence shown here is derived from an EMBL/GenBank/DDBJ whole genome shotgun (WGS) entry which is preliminary data.</text>
</comment>
<evidence type="ECO:0000313" key="10">
    <source>
        <dbReference type="Proteomes" id="UP000076490"/>
    </source>
</evidence>
<dbReference type="Pfam" id="PF12791">
    <property type="entry name" value="RsgI_N"/>
    <property type="match status" value="1"/>
</dbReference>
<feature type="domain" description="RsgI N-terminal anti-sigma" evidence="8">
    <location>
        <begin position="4"/>
        <end position="50"/>
    </location>
</feature>
<dbReference type="InterPro" id="IPR055431">
    <property type="entry name" value="RsgI_M"/>
</dbReference>
<feature type="compositionally biased region" description="Basic and acidic residues" evidence="6">
    <location>
        <begin position="292"/>
        <end position="302"/>
    </location>
</feature>
<comment type="subcellular location">
    <subcellularLocation>
        <location evidence="1">Cell membrane</location>
        <topology evidence="1">Single-pass membrane protein</topology>
    </subcellularLocation>
</comment>
<accession>A0A165GZS1</accession>
<protein>
    <recommendedName>
        <fullName evidence="8">RsgI N-terminal anti-sigma domain-containing protein</fullName>
    </recommendedName>
</protein>
<dbReference type="PROSITE" id="PS51849">
    <property type="entry name" value="RSGI_N"/>
    <property type="match status" value="1"/>
</dbReference>
<sequence>MNKIKGIIVDQDKEDVVILTPDGRFIKGEAQGREIGSETHVSPVGTNSRLKLSAARKPAALAVLLAAVMLIFLSALFLPFREPALAFIQLEVNPAVEIGIDSDGKVRELTPLNDDGSVLIRKFGDWDGKDVTVLLGRIFTEYGEDDRELTVTSVEASDEKLADVIDRTVHFIENAAGEEGMLLSVSEADGDLRDRAWNEGVPISSLQKKNEETQKTAPAENIGHEEADVKPDRPDAAAKETVPAPREKAEVNPDPSVLPKGDEQSKPAGDLQENGGHGGKPEESAKPAQASPKKEPSEKRDNQGNPPAHSGQDKKTPPPGHAGQDKKTTPPGHAGQKKPSGPPPHANPQNKVRPGENSDGDRVSPGQAKSSNNGQQNKNSGNGNGGNGNGRGN</sequence>
<keyword evidence="3 7" id="KW-0812">Transmembrane</keyword>
<evidence type="ECO:0000259" key="8">
    <source>
        <dbReference type="PROSITE" id="PS51849"/>
    </source>
</evidence>
<evidence type="ECO:0000256" key="1">
    <source>
        <dbReference type="ARBA" id="ARBA00004162"/>
    </source>
</evidence>
<feature type="region of interest" description="Disordered" evidence="6">
    <location>
        <begin position="203"/>
        <end position="393"/>
    </location>
</feature>
<dbReference type="Proteomes" id="UP000076490">
    <property type="component" value="Unassembled WGS sequence"/>
</dbReference>
<feature type="compositionally biased region" description="Gly residues" evidence="6">
    <location>
        <begin position="382"/>
        <end position="393"/>
    </location>
</feature>
<evidence type="ECO:0000256" key="3">
    <source>
        <dbReference type="ARBA" id="ARBA00022692"/>
    </source>
</evidence>